<sequence>MSIIPTEPQPQLEKFSISLVPWGMWPLPGHNVILDIQATIPSTPEKPSKGPMWKGEIVAYIVVALCYFLVALIGYYIFGNEVDDNILITLEKPTWLITMANPDTLKVKKISRVRKS</sequence>
<organism evidence="1 2">
    <name type="scientific">Vaccinium darrowii</name>
    <dbReference type="NCBI Taxonomy" id="229202"/>
    <lineage>
        <taxon>Eukaryota</taxon>
        <taxon>Viridiplantae</taxon>
        <taxon>Streptophyta</taxon>
        <taxon>Embryophyta</taxon>
        <taxon>Tracheophyta</taxon>
        <taxon>Spermatophyta</taxon>
        <taxon>Magnoliopsida</taxon>
        <taxon>eudicotyledons</taxon>
        <taxon>Gunneridae</taxon>
        <taxon>Pentapetalae</taxon>
        <taxon>asterids</taxon>
        <taxon>Ericales</taxon>
        <taxon>Ericaceae</taxon>
        <taxon>Vaccinioideae</taxon>
        <taxon>Vaccinieae</taxon>
        <taxon>Vaccinium</taxon>
    </lineage>
</organism>
<dbReference type="Proteomes" id="UP000828048">
    <property type="component" value="Chromosome 8"/>
</dbReference>
<accession>A0ACB7YGF7</accession>
<name>A0ACB7YGF7_9ERIC</name>
<gene>
    <name evidence="1" type="ORF">Vadar_026973</name>
</gene>
<keyword evidence="2" id="KW-1185">Reference proteome</keyword>
<evidence type="ECO:0000313" key="2">
    <source>
        <dbReference type="Proteomes" id="UP000828048"/>
    </source>
</evidence>
<reference evidence="1 2" key="1">
    <citation type="journal article" date="2021" name="Hortic Res">
        <title>High-quality reference genome and annotation aids understanding of berry development for evergreen blueberry (Vaccinium darrowii).</title>
        <authorList>
            <person name="Yu J."/>
            <person name="Hulse-Kemp A.M."/>
            <person name="Babiker E."/>
            <person name="Staton M."/>
        </authorList>
    </citation>
    <scope>NUCLEOTIDE SEQUENCE [LARGE SCALE GENOMIC DNA]</scope>
    <source>
        <strain evidence="2">cv. NJ 8807/NJ 8810</strain>
        <tissue evidence="1">Young leaf</tissue>
    </source>
</reference>
<comment type="caution">
    <text evidence="1">The sequence shown here is derived from an EMBL/GenBank/DDBJ whole genome shotgun (WGS) entry which is preliminary data.</text>
</comment>
<proteinExistence type="predicted"/>
<dbReference type="EMBL" id="CM037158">
    <property type="protein sequence ID" value="KAH7852603.1"/>
    <property type="molecule type" value="Genomic_DNA"/>
</dbReference>
<protein>
    <submittedName>
        <fullName evidence="1">Uncharacterized protein</fullName>
    </submittedName>
</protein>
<evidence type="ECO:0000313" key="1">
    <source>
        <dbReference type="EMBL" id="KAH7852603.1"/>
    </source>
</evidence>